<feature type="compositionally biased region" description="Polar residues" evidence="1">
    <location>
        <begin position="142"/>
        <end position="152"/>
    </location>
</feature>
<gene>
    <name evidence="3" type="ORF">L5515_002839</name>
</gene>
<dbReference type="SUPFAM" id="SSF57959">
    <property type="entry name" value="Leucine zipper domain"/>
    <property type="match status" value="1"/>
</dbReference>
<reference evidence="3 4" key="1">
    <citation type="submission" date="2022-04" db="EMBL/GenBank/DDBJ databases">
        <title>Chromosome-level reference genomes for two strains of Caenorhabditis briggsae: an improved platform for comparative genomics.</title>
        <authorList>
            <person name="Stevens L."/>
            <person name="Andersen E."/>
        </authorList>
    </citation>
    <scope>NUCLEOTIDE SEQUENCE [LARGE SCALE GENOMIC DNA]</scope>
    <source>
        <strain evidence="3">VX34</strain>
        <tissue evidence="3">Whole-organism</tissue>
    </source>
</reference>
<feature type="domain" description="BZIP" evidence="2">
    <location>
        <begin position="230"/>
        <end position="281"/>
    </location>
</feature>
<feature type="compositionally biased region" description="Acidic residues" evidence="1">
    <location>
        <begin position="116"/>
        <end position="126"/>
    </location>
</feature>
<sequence length="829" mass="95739">MSRYPNCSNLLRGISKDNAEFVRTDNSDDDKIERSGPLYLHHYPLPNGDYSFNDQNYVGSYPYGYSPSAQYFANGQQFVGLQQFDPTSGSEYPQMKQILHQNNGLGSRDSNNQQLADEDDDKDDDLNDFEKHLLRKEVSKQVTFEVESSSDNLPEIEDNESDYEPGAKKKKQENSSSRRVQRRKVMEYDQKKEVPLPKNMKPFDLEKRSDYVPRTKARNYKLKSVEEKTKDPLYMLKRDKNNDAVRKSRKRSRQVELERKEQFEVMQRENKWLKAEVLRLRSAACINCGQKPIKLENEDGELMITLKLNEVLCCLLSAVSLLQSPWKRTMTVLSTLFSTIYKKIDGANKQCAMEHGYPVASIPYCPKTLAQGTYKRILFNAQNAPKVLLIMAPDGAELVDSKSLAFIQEQLRNAYQEQPTLMQHLEDPFPRNTIAVSFPMFNFSVESSFHEFWPVNKTQIPENAYLTYQLQSENLQLTYYNENKIQYLAGVTFFPVLNGRAKCIENDRAAFRIATGITEPYPLQDRNLWLKKIRQHIYGRYCSVAGKRILIDCEDVYVRHWDFNHITREWFKEACEECLVDSLTYKFVDPNAEPAKEKCNNSVLEQQAEARLQELVGNDQPVYFTHRETGERLPKENQPKITEIASWIMENPDYSVHCHSALFQKFLNGESDTKKVMMVDEEVQCDDLEIHANAEKVSLGTTLLEEHKPLTLTETQVRRRLSICQEKDTLKARKANTLHFVRTSNVLPIMSGIEDNFLLNASAIARISEILTRTQSNPTIPPSDEYVMNVNTIKLSHRWTINNFGSILRLSSPEDKMTGKVLISVITRS</sequence>
<feature type="compositionally biased region" description="Acidic residues" evidence="1">
    <location>
        <begin position="154"/>
        <end position="163"/>
    </location>
</feature>
<dbReference type="InterPro" id="IPR046347">
    <property type="entry name" value="bZIP_sf"/>
</dbReference>
<dbReference type="InterPro" id="IPR037259">
    <property type="entry name" value="BRK_sf"/>
</dbReference>
<evidence type="ECO:0000313" key="3">
    <source>
        <dbReference type="EMBL" id="UMM15447.1"/>
    </source>
</evidence>
<feature type="compositionally biased region" description="Polar residues" evidence="1">
    <location>
        <begin position="102"/>
        <end position="115"/>
    </location>
</feature>
<dbReference type="GO" id="GO:0003700">
    <property type="term" value="F:DNA-binding transcription factor activity"/>
    <property type="evidence" value="ECO:0007669"/>
    <property type="project" value="InterPro"/>
</dbReference>
<dbReference type="SUPFAM" id="SSF160481">
    <property type="entry name" value="BRK domain-like"/>
    <property type="match status" value="1"/>
</dbReference>
<dbReference type="PANTHER" id="PTHR34005:SF7">
    <property type="entry name" value="PROTEIN CBG26726"/>
    <property type="match status" value="1"/>
</dbReference>
<dbReference type="FunFam" id="1.20.5.170:FF:000140">
    <property type="entry name" value="BZIP transcription factor family"/>
    <property type="match status" value="1"/>
</dbReference>
<proteinExistence type="predicted"/>
<protein>
    <recommendedName>
        <fullName evidence="2">BZIP domain-containing protein</fullName>
    </recommendedName>
</protein>
<dbReference type="InterPro" id="IPR004827">
    <property type="entry name" value="bZIP"/>
</dbReference>
<evidence type="ECO:0000313" key="4">
    <source>
        <dbReference type="Proteomes" id="UP000829354"/>
    </source>
</evidence>
<dbReference type="Gene3D" id="1.20.5.170">
    <property type="match status" value="1"/>
</dbReference>
<feature type="region of interest" description="Disordered" evidence="1">
    <location>
        <begin position="102"/>
        <end position="126"/>
    </location>
</feature>
<dbReference type="Gene3D" id="3.40.5.120">
    <property type="match status" value="1"/>
</dbReference>
<dbReference type="Pfam" id="PF07716">
    <property type="entry name" value="bZIP_2"/>
    <property type="match status" value="1"/>
</dbReference>
<evidence type="ECO:0000259" key="2">
    <source>
        <dbReference type="Pfam" id="PF07716"/>
    </source>
</evidence>
<feature type="region of interest" description="Disordered" evidence="1">
    <location>
        <begin position="142"/>
        <end position="186"/>
    </location>
</feature>
<dbReference type="Proteomes" id="UP000829354">
    <property type="component" value="Chromosome I"/>
</dbReference>
<dbReference type="CDD" id="cd14686">
    <property type="entry name" value="bZIP"/>
    <property type="match status" value="1"/>
</dbReference>
<dbReference type="AlphaFoldDB" id="A0AAE9E784"/>
<dbReference type="PANTHER" id="PTHR34005">
    <property type="entry name" value="PROTEIN CBG15054-RELATED"/>
    <property type="match status" value="1"/>
</dbReference>
<dbReference type="EMBL" id="CP092620">
    <property type="protein sequence ID" value="UMM15447.1"/>
    <property type="molecule type" value="Genomic_DNA"/>
</dbReference>
<keyword evidence="4" id="KW-1185">Reference proteome</keyword>
<organism evidence="3 4">
    <name type="scientific">Caenorhabditis briggsae</name>
    <dbReference type="NCBI Taxonomy" id="6238"/>
    <lineage>
        <taxon>Eukaryota</taxon>
        <taxon>Metazoa</taxon>
        <taxon>Ecdysozoa</taxon>
        <taxon>Nematoda</taxon>
        <taxon>Chromadorea</taxon>
        <taxon>Rhabditida</taxon>
        <taxon>Rhabditina</taxon>
        <taxon>Rhabditomorpha</taxon>
        <taxon>Rhabditoidea</taxon>
        <taxon>Rhabditidae</taxon>
        <taxon>Peloderinae</taxon>
        <taxon>Caenorhabditis</taxon>
    </lineage>
</organism>
<name>A0AAE9E784_CAEBR</name>
<evidence type="ECO:0000256" key="1">
    <source>
        <dbReference type="SAM" id="MobiDB-lite"/>
    </source>
</evidence>
<accession>A0AAE9E784</accession>